<feature type="transmembrane region" description="Helical" evidence="1">
    <location>
        <begin position="61"/>
        <end position="78"/>
    </location>
</feature>
<evidence type="ECO:0000256" key="1">
    <source>
        <dbReference type="SAM" id="Phobius"/>
    </source>
</evidence>
<proteinExistence type="predicted"/>
<dbReference type="Proteomes" id="UP000466445">
    <property type="component" value="Chromosome"/>
</dbReference>
<organism evidence="2 3">
    <name type="scientific">Mycolicibacterium sarraceniae</name>
    <dbReference type="NCBI Taxonomy" id="1534348"/>
    <lineage>
        <taxon>Bacteria</taxon>
        <taxon>Bacillati</taxon>
        <taxon>Actinomycetota</taxon>
        <taxon>Actinomycetes</taxon>
        <taxon>Mycobacteriales</taxon>
        <taxon>Mycobacteriaceae</taxon>
        <taxon>Mycolicibacterium</taxon>
    </lineage>
</organism>
<protein>
    <submittedName>
        <fullName evidence="2">Uncharacterized protein</fullName>
    </submittedName>
</protein>
<feature type="transmembrane region" description="Helical" evidence="1">
    <location>
        <begin position="36"/>
        <end position="54"/>
    </location>
</feature>
<dbReference type="AlphaFoldDB" id="A0A7I7SRW1"/>
<accession>A0A7I7SRW1</accession>
<gene>
    <name evidence="2" type="ORF">MSAR_22370</name>
</gene>
<keyword evidence="3" id="KW-1185">Reference proteome</keyword>
<keyword evidence="1" id="KW-0472">Membrane</keyword>
<dbReference type="EMBL" id="AP022595">
    <property type="protein sequence ID" value="BBY59101.1"/>
    <property type="molecule type" value="Genomic_DNA"/>
</dbReference>
<evidence type="ECO:0000313" key="3">
    <source>
        <dbReference type="Proteomes" id="UP000466445"/>
    </source>
</evidence>
<name>A0A7I7SRW1_9MYCO</name>
<reference evidence="2 3" key="1">
    <citation type="journal article" date="2019" name="Emerg. Microbes Infect.">
        <title>Comprehensive subspecies identification of 175 nontuberculous mycobacteria species based on 7547 genomic profiles.</title>
        <authorList>
            <person name="Matsumoto Y."/>
            <person name="Kinjo T."/>
            <person name="Motooka D."/>
            <person name="Nabeya D."/>
            <person name="Jung N."/>
            <person name="Uechi K."/>
            <person name="Horii T."/>
            <person name="Iida T."/>
            <person name="Fujita J."/>
            <person name="Nakamura S."/>
        </authorList>
    </citation>
    <scope>NUCLEOTIDE SEQUENCE [LARGE SCALE GENOMIC DNA]</scope>
    <source>
        <strain evidence="2 3">JCM 30395</strain>
    </source>
</reference>
<dbReference type="RefSeq" id="WP_163696960.1">
    <property type="nucleotide sequence ID" value="NZ_AP022595.1"/>
</dbReference>
<keyword evidence="1" id="KW-1133">Transmembrane helix</keyword>
<evidence type="ECO:0000313" key="2">
    <source>
        <dbReference type="EMBL" id="BBY59101.1"/>
    </source>
</evidence>
<keyword evidence="1" id="KW-0812">Transmembrane</keyword>
<sequence>MTFKICSQGLLFVGGTILVAAWLGTAFVKDRQFERWLYWFGSLLGGAFISLSFAGRGWKTVIMLAAGITFVTVFQAYFKTPNIRIRGRNHSFSMQDSALLLTLPM</sequence>
<dbReference type="KEGG" id="msar:MSAR_22370"/>